<dbReference type="PROSITE" id="PS00842">
    <property type="entry name" value="XPG_2"/>
    <property type="match status" value="1"/>
</dbReference>
<accession>A0A0J9YBD5</accession>
<dbReference type="SUPFAM" id="SSF47807">
    <property type="entry name" value="5' to 3' exonuclease, C-terminal subdomain"/>
    <property type="match status" value="1"/>
</dbReference>
<dbReference type="SMART" id="SM00485">
    <property type="entry name" value="XPGN"/>
    <property type="match status" value="1"/>
</dbReference>
<dbReference type="GO" id="GO:0016788">
    <property type="term" value="F:hydrolase activity, acting on ester bonds"/>
    <property type="evidence" value="ECO:0007669"/>
    <property type="project" value="InterPro"/>
</dbReference>
<evidence type="ECO:0000256" key="10">
    <source>
        <dbReference type="ARBA" id="ARBA00023204"/>
    </source>
</evidence>
<comment type="cofactor">
    <cofactor evidence="1">
        <name>Mg(2+)</name>
        <dbReference type="ChEBI" id="CHEBI:18420"/>
    </cofactor>
</comment>
<keyword evidence="6" id="KW-0255">Endonuclease</keyword>
<evidence type="ECO:0000256" key="12">
    <source>
        <dbReference type="SAM" id="MobiDB-lite"/>
    </source>
</evidence>
<protein>
    <submittedName>
        <fullName evidence="15">BMA-XPG-1, isoform b</fullName>
    </submittedName>
</protein>
<evidence type="ECO:0000259" key="14">
    <source>
        <dbReference type="SMART" id="SM00485"/>
    </source>
</evidence>
<dbReference type="GO" id="GO:0046872">
    <property type="term" value="F:metal ion binding"/>
    <property type="evidence" value="ECO:0007669"/>
    <property type="project" value="UniProtKB-KW"/>
</dbReference>
<evidence type="ECO:0000256" key="6">
    <source>
        <dbReference type="ARBA" id="ARBA00022759"/>
    </source>
</evidence>
<evidence type="ECO:0000313" key="16">
    <source>
        <dbReference type="WormBase" id="Bm4519b"/>
    </source>
</evidence>
<dbReference type="Pfam" id="PF00867">
    <property type="entry name" value="XPG_I"/>
    <property type="match status" value="1"/>
</dbReference>
<gene>
    <name evidence="16" type="primary">bma-xpg-1</name>
    <name evidence="15" type="synonym">Bma-xpg-1</name>
    <name evidence="16" type="ORF">Bm4519</name>
    <name evidence="15" type="ORF">BM_Bm4519</name>
</gene>
<dbReference type="CDD" id="cd09868">
    <property type="entry name" value="PIN_XPG_RAD2"/>
    <property type="match status" value="2"/>
</dbReference>
<evidence type="ECO:0000259" key="13">
    <source>
        <dbReference type="SMART" id="SM00484"/>
    </source>
</evidence>
<evidence type="ECO:0000256" key="2">
    <source>
        <dbReference type="ARBA" id="ARBA00004123"/>
    </source>
</evidence>
<reference evidence="15" key="1">
    <citation type="journal article" date="2007" name="Science">
        <title>Draft genome of the filarial nematode parasite Brugia malayi.</title>
        <authorList>
            <person name="Ghedin E."/>
            <person name="Wang S."/>
            <person name="Spiro D."/>
            <person name="Caler E."/>
            <person name="Zhao Q."/>
            <person name="Crabtree J."/>
            <person name="Allen J.E."/>
            <person name="Delcher A.L."/>
            <person name="Guiliano D.B."/>
            <person name="Miranda-Saavedra D."/>
            <person name="Angiuoli S.V."/>
            <person name="Creasy T."/>
            <person name="Amedeo P."/>
            <person name="Haas B."/>
            <person name="El-Sayed N.M."/>
            <person name="Wortman J.R."/>
            <person name="Feldblyum T."/>
            <person name="Tallon L."/>
            <person name="Schatz M."/>
            <person name="Shumway M."/>
            <person name="Koo H."/>
            <person name="Salzberg S.L."/>
            <person name="Schobel S."/>
            <person name="Pertea M."/>
            <person name="Pop M."/>
            <person name="White O."/>
            <person name="Barton G.J."/>
            <person name="Carlow C.K."/>
            <person name="Crawford M.J."/>
            <person name="Daub J."/>
            <person name="Dimmic M.W."/>
            <person name="Estes C.F."/>
            <person name="Foster J.M."/>
            <person name="Ganatra M."/>
            <person name="Gregory W.F."/>
            <person name="Johnson N.M."/>
            <person name="Jin J."/>
            <person name="Komuniecki R."/>
            <person name="Korf I."/>
            <person name="Kumar S."/>
            <person name="Laney S."/>
            <person name="Li B.W."/>
            <person name="Li W."/>
            <person name="Lindblom T.H."/>
            <person name="Lustigman S."/>
            <person name="Ma D."/>
            <person name="Maina C.V."/>
            <person name="Martin D.M."/>
            <person name="McCarter J.P."/>
            <person name="McReynolds L."/>
            <person name="Mitreva M."/>
            <person name="Nutman T.B."/>
            <person name="Parkinson J."/>
            <person name="Peregrin-Alvarez J.M."/>
            <person name="Poole C."/>
            <person name="Ren Q."/>
            <person name="Saunders L."/>
            <person name="Sluder A.E."/>
            <person name="Smith K."/>
            <person name="Stanke M."/>
            <person name="Unnasch T.R."/>
            <person name="Ware J."/>
            <person name="Wei A.D."/>
            <person name="Weil G."/>
            <person name="Williams D.J."/>
            <person name="Zhang Y."/>
            <person name="Williams S.A."/>
            <person name="Fraser-Liggett C."/>
            <person name="Slatko B."/>
            <person name="Blaxter M.L."/>
            <person name="Scott A.L."/>
        </authorList>
    </citation>
    <scope>NUCLEOTIDE SEQUENCE</scope>
    <source>
        <strain evidence="15">FR3</strain>
    </source>
</reference>
<feature type="domain" description="XPG N-terminal" evidence="14">
    <location>
        <begin position="1"/>
        <end position="98"/>
    </location>
</feature>
<evidence type="ECO:0000313" key="15">
    <source>
        <dbReference type="EMBL" id="CDQ05778.1"/>
    </source>
</evidence>
<dbReference type="EMBL" id="LN856793">
    <property type="protein sequence ID" value="CDQ05778.1"/>
    <property type="molecule type" value="Genomic_DNA"/>
</dbReference>
<evidence type="ECO:0000256" key="7">
    <source>
        <dbReference type="ARBA" id="ARBA00022763"/>
    </source>
</evidence>
<keyword evidence="4" id="KW-0540">Nuclease</keyword>
<reference evidence="15" key="2">
    <citation type="submission" date="2012-12" db="EMBL/GenBank/DDBJ databases">
        <authorList>
            <person name="Gao Y.W."/>
            <person name="Fan S.T."/>
            <person name="Sun H.T."/>
            <person name="Wang Z."/>
            <person name="Gao X.L."/>
            <person name="Li Y.G."/>
            <person name="Wang T.C."/>
            <person name="Zhang K."/>
            <person name="Xu W.W."/>
            <person name="Yu Z.J."/>
            <person name="Xia X.Z."/>
        </authorList>
    </citation>
    <scope>NUCLEOTIDE SEQUENCE</scope>
    <source>
        <strain evidence="15">FR3</strain>
    </source>
</reference>
<dbReference type="InterPro" id="IPR029060">
    <property type="entry name" value="PIN-like_dom_sf"/>
</dbReference>
<feature type="region of interest" description="Disordered" evidence="12">
    <location>
        <begin position="831"/>
        <end position="897"/>
    </location>
</feature>
<comment type="subcellular location">
    <subcellularLocation>
        <location evidence="2">Nucleus</location>
    </subcellularLocation>
</comment>
<keyword evidence="9" id="KW-0460">Magnesium</keyword>
<keyword evidence="7" id="KW-0227">DNA damage</keyword>
<feature type="compositionally biased region" description="Polar residues" evidence="12">
    <location>
        <begin position="875"/>
        <end position="889"/>
    </location>
</feature>
<comment type="similarity">
    <text evidence="3">Belongs to the XPG/RAD2 endonuclease family. XPG subfamily.</text>
</comment>
<name>A0A0J9YBD5_BRUMA</name>
<feature type="domain" description="XPG-I" evidence="13">
    <location>
        <begin position="520"/>
        <end position="589"/>
    </location>
</feature>
<keyword evidence="11" id="KW-0539">Nucleus</keyword>
<dbReference type="PANTHER" id="PTHR16171">
    <property type="entry name" value="DNA REPAIR PROTEIN COMPLEMENTING XP-G CELLS-RELATED"/>
    <property type="match status" value="1"/>
</dbReference>
<dbReference type="SUPFAM" id="SSF88723">
    <property type="entry name" value="PIN domain-like"/>
    <property type="match status" value="1"/>
</dbReference>
<dbReference type="WormBase" id="Bm4519b">
    <property type="protein sequence ID" value="BM43008"/>
    <property type="gene ID" value="WBGene00224780"/>
    <property type="gene designation" value="Bma-xpg-1"/>
</dbReference>
<dbReference type="AlphaFoldDB" id="A0A0J9YBD5"/>
<evidence type="ECO:0000256" key="1">
    <source>
        <dbReference type="ARBA" id="ARBA00001946"/>
    </source>
</evidence>
<dbReference type="PRINTS" id="PR00853">
    <property type="entry name" value="XPGRADSUPER"/>
</dbReference>
<dbReference type="PRINTS" id="PR00066">
    <property type="entry name" value="XRODRMPGMNTG"/>
</dbReference>
<dbReference type="SMART" id="SM00279">
    <property type="entry name" value="HhH2"/>
    <property type="match status" value="1"/>
</dbReference>
<dbReference type="Gene3D" id="3.40.50.1010">
    <property type="entry name" value="5'-nuclease"/>
    <property type="match status" value="2"/>
</dbReference>
<dbReference type="InterPro" id="IPR001044">
    <property type="entry name" value="XPG/Rad2_eukaryotes"/>
</dbReference>
<dbReference type="GO" id="GO:0005634">
    <property type="term" value="C:nucleus"/>
    <property type="evidence" value="ECO:0007669"/>
    <property type="project" value="UniProtKB-SubCell"/>
</dbReference>
<proteinExistence type="inferred from homology"/>
<dbReference type="GO" id="GO:0006289">
    <property type="term" value="P:nucleotide-excision repair"/>
    <property type="evidence" value="ECO:0007669"/>
    <property type="project" value="InterPro"/>
</dbReference>
<dbReference type="InterPro" id="IPR006084">
    <property type="entry name" value="XPG/Rad2"/>
</dbReference>
<dbReference type="InterPro" id="IPR006085">
    <property type="entry name" value="XPG_DNA_repair_N"/>
</dbReference>
<evidence type="ECO:0000256" key="4">
    <source>
        <dbReference type="ARBA" id="ARBA00022722"/>
    </source>
</evidence>
<dbReference type="InterPro" id="IPR008918">
    <property type="entry name" value="HhH2"/>
</dbReference>
<feature type="compositionally biased region" description="Basic residues" evidence="12">
    <location>
        <begin position="831"/>
        <end position="844"/>
    </location>
</feature>
<dbReference type="SMART" id="SM00484">
    <property type="entry name" value="XPGI"/>
    <property type="match status" value="1"/>
</dbReference>
<keyword evidence="8" id="KW-0378">Hydrolase</keyword>
<evidence type="ECO:0000256" key="3">
    <source>
        <dbReference type="ARBA" id="ARBA00005283"/>
    </source>
</evidence>
<keyword evidence="10" id="KW-0234">DNA repair</keyword>
<evidence type="ECO:0000256" key="8">
    <source>
        <dbReference type="ARBA" id="ARBA00022801"/>
    </source>
</evidence>
<dbReference type="InterPro" id="IPR019974">
    <property type="entry name" value="XPG_CS"/>
</dbReference>
<dbReference type="GO" id="GO:0004520">
    <property type="term" value="F:DNA endonuclease activity"/>
    <property type="evidence" value="ECO:0007669"/>
    <property type="project" value="TreeGrafter"/>
</dbReference>
<dbReference type="InterPro" id="IPR036279">
    <property type="entry name" value="5-3_exonuclease_C_sf"/>
</dbReference>
<evidence type="ECO:0000256" key="5">
    <source>
        <dbReference type="ARBA" id="ARBA00022723"/>
    </source>
</evidence>
<sequence length="897" mass="102754">MGIQGLWQILEPVAEPVTLESLEGKRLAIDISIWLHQAAYGYSEHQLNAKYPHLSLVLRRLAKLLFYKIRPFFVFDGPNVPIFKKKLLRDRQVKRYVEELTMTKAQKHVLQQLASSQLHGGEQRVDELSEVFASQTKRRKVDDLFDVPIPSTSKDEIKHKNASDGEIEIIYSSFESSRSSEFDQTEFESLTTRDERVDYLLTVRDKVRGLKLREVPDDSKAFSNLQIDRLLKRNRVNEQLQLLKNEALKLRIFSADGEQGCSNSTIKLAAMEGLDRLHIITDDNEVQIIDDEKEAKKKDLIDSLAWPTFLEKNGEKKDIEDAKEMFFTHQNNKTINKTDKSNDFKIGAFPCDDNDDDDDEDSALQEAIHASLLENSAEKYNKFQMGTYGYNQESKGDMIQRLRTAFTERAQDLHHDTWSSSSSESSDEFVEIFPIFSEKLDVPLSSTKTAENSTECEPKGCFVKDNDKERIVEKDRNIDESHDDSPIPGSSMHINPANDLDIFASTREEGVYKDCQNLLRICGIPFVIAPGEAEAQCCELEKLGLVQGIISDDSDVWLFGAAVVYKNMFNQKRRLQMYSMESIRNQLGLSRWEAIQIGLLSGGDYTNGLEGVGVVAALELISEFATTSRQVDAEPSQQAFENLKRISAWLNRHDNWEDLPSSSGYSSEQDVKKTKFVENTRRLKLRRLIEKNNVTETLETFPSHDVFNAYAKPLVDSSTEKPRWRNIDMDELESFVWQKLGWDKKQLEKQTNHSLQKWNEYLNPSVGGSGQSYQMHITSFSHRLQKSEQDQRLFLTARVQAALQRLVTVKNSQNQVLSENVEDSYAPVMKKMKRSEKQNRKRPSKCVVEKSTRGKKRSTIIPMNRRKKLTKTKNAENNFVPSELQLSEGSSDDNDVC</sequence>
<dbReference type="Pfam" id="PF00752">
    <property type="entry name" value="XPG_N"/>
    <property type="match status" value="1"/>
</dbReference>
<organism evidence="15">
    <name type="scientific">Brugia malayi</name>
    <name type="common">Filarial nematode worm</name>
    <dbReference type="NCBI Taxonomy" id="6279"/>
    <lineage>
        <taxon>Eukaryota</taxon>
        <taxon>Metazoa</taxon>
        <taxon>Ecdysozoa</taxon>
        <taxon>Nematoda</taxon>
        <taxon>Chromadorea</taxon>
        <taxon>Rhabditida</taxon>
        <taxon>Spirurina</taxon>
        <taxon>Spiruromorpha</taxon>
        <taxon>Filarioidea</taxon>
        <taxon>Onchocercidae</taxon>
        <taxon>Brugia</taxon>
    </lineage>
</organism>
<keyword evidence="5" id="KW-0479">Metal-binding</keyword>
<evidence type="ECO:0000256" key="9">
    <source>
        <dbReference type="ARBA" id="ARBA00022842"/>
    </source>
</evidence>
<evidence type="ECO:0000256" key="11">
    <source>
        <dbReference type="ARBA" id="ARBA00023242"/>
    </source>
</evidence>
<feature type="compositionally biased region" description="Basic residues" evidence="12">
    <location>
        <begin position="853"/>
        <end position="871"/>
    </location>
</feature>
<dbReference type="PANTHER" id="PTHR16171:SF7">
    <property type="entry name" value="DNA REPAIR PROTEIN RAD2"/>
    <property type="match status" value="1"/>
</dbReference>
<dbReference type="InterPro" id="IPR006086">
    <property type="entry name" value="XPG-I_dom"/>
</dbReference>
<dbReference type="Gene3D" id="1.10.150.20">
    <property type="entry name" value="5' to 3' exonuclease, C-terminal subdomain"/>
    <property type="match status" value="1"/>
</dbReference>
<dbReference type="GO" id="GO:0003697">
    <property type="term" value="F:single-stranded DNA binding"/>
    <property type="evidence" value="ECO:0007669"/>
    <property type="project" value="InterPro"/>
</dbReference>
<dbReference type="OMA" id="MNIPLIR"/>